<dbReference type="AlphaFoldDB" id="A0A0A9E7P4"/>
<accession>A0A0A9E7P4</accession>
<name>A0A0A9E7P4_ARUDO</name>
<reference evidence="1" key="1">
    <citation type="submission" date="2014-09" db="EMBL/GenBank/DDBJ databases">
        <authorList>
            <person name="Magalhaes I.L.F."/>
            <person name="Oliveira U."/>
            <person name="Santos F.R."/>
            <person name="Vidigal T.H.D.A."/>
            <person name="Brescovit A.D."/>
            <person name="Santos A.J."/>
        </authorList>
    </citation>
    <scope>NUCLEOTIDE SEQUENCE</scope>
    <source>
        <tissue evidence="1">Shoot tissue taken approximately 20 cm above the soil surface</tissue>
    </source>
</reference>
<evidence type="ECO:0000313" key="1">
    <source>
        <dbReference type="EMBL" id="JAD91997.1"/>
    </source>
</evidence>
<protein>
    <submittedName>
        <fullName evidence="1">Uncharacterized protein</fullName>
    </submittedName>
</protein>
<reference evidence="1" key="2">
    <citation type="journal article" date="2015" name="Data Brief">
        <title>Shoot transcriptome of the giant reed, Arundo donax.</title>
        <authorList>
            <person name="Barrero R.A."/>
            <person name="Guerrero F.D."/>
            <person name="Moolhuijzen P."/>
            <person name="Goolsby J.A."/>
            <person name="Tidwell J."/>
            <person name="Bellgard S.E."/>
            <person name="Bellgard M.I."/>
        </authorList>
    </citation>
    <scope>NUCLEOTIDE SEQUENCE</scope>
    <source>
        <tissue evidence="1">Shoot tissue taken approximately 20 cm above the soil surface</tissue>
    </source>
</reference>
<organism evidence="1">
    <name type="scientific">Arundo donax</name>
    <name type="common">Giant reed</name>
    <name type="synonym">Donax arundinaceus</name>
    <dbReference type="NCBI Taxonomy" id="35708"/>
    <lineage>
        <taxon>Eukaryota</taxon>
        <taxon>Viridiplantae</taxon>
        <taxon>Streptophyta</taxon>
        <taxon>Embryophyta</taxon>
        <taxon>Tracheophyta</taxon>
        <taxon>Spermatophyta</taxon>
        <taxon>Magnoliopsida</taxon>
        <taxon>Liliopsida</taxon>
        <taxon>Poales</taxon>
        <taxon>Poaceae</taxon>
        <taxon>PACMAD clade</taxon>
        <taxon>Arundinoideae</taxon>
        <taxon>Arundineae</taxon>
        <taxon>Arundo</taxon>
    </lineage>
</organism>
<proteinExistence type="predicted"/>
<dbReference type="EMBL" id="GBRH01205898">
    <property type="protein sequence ID" value="JAD91997.1"/>
    <property type="molecule type" value="Transcribed_RNA"/>
</dbReference>
<sequence length="34" mass="3990">MSSTVYQLYIRSHPTCLQIRSIVDHLSTQRILQT</sequence>